<dbReference type="CDD" id="cd00190">
    <property type="entry name" value="Tryp_SPc"/>
    <property type="match status" value="3"/>
</dbReference>
<evidence type="ECO:0000259" key="9">
    <source>
        <dbReference type="PROSITE" id="PS50240"/>
    </source>
</evidence>
<name>A0A1B0GEG1_GLOMM</name>
<evidence type="ECO:0000256" key="7">
    <source>
        <dbReference type="ARBA" id="ARBA00077177"/>
    </source>
</evidence>
<comment type="function">
    <text evidence="5">Protein with lectin and protease activity involved in the establishment of trypanosome infections in tsetse flies. Binds D-glucosamine and agglutinates bloodstream-form trypanosomes and rabbit red blood cells. Capable of inducing transformation of bloodstream-form trypanosomes into procyclic (midgut) forms in vitro.</text>
</comment>
<proteinExistence type="predicted"/>
<dbReference type="Pfam" id="PF00089">
    <property type="entry name" value="Trypsin"/>
    <property type="match status" value="4"/>
</dbReference>
<sequence length="984" mass="111365">MFLLVVNAGEHMKNDISNVNDEFDNEYGNEYNLKSYRNAPAIKNSEEYYYDMYIEDNETDIRHNYPILGIDNSQRIYIKYVVSLRFRRIKHTFGDNHFCGGAILSPGLVLTAAHCIYIPQRGPMDADDIDVVAGTPNRLLLSTTTQSIKAAKLVVHPKYVNYSVQYDIGLIKLNAEFKLNDYAVSAISLPPRPPLEGETCILLGWGRLYENGPLPDEIVFNNLSILTFKMCKRRLALVNQGNICAFDKYDVEKGACKGDSGGPLICDANESQDNDTYLITGGYRRPDMDLFKYIVSIRKSNYAAYYGDDHMCGGSIIGSRLILTAAHCLHKWQPYELSVVVGGRKRMSRNKDTARLSVEKTRCHENFTMENLLFDICLLILYEDINLNDRTAAIIKLPMTSVLPGTYCTTLGWGRMYEHGPLPDELLYVDLLVNSNETCMLRTLMFYKQICANNPNDYERDACAGDSGGPLICDKVLHGIVSYGYGCAAPNRSGSTNNDAGTTDEFPVVMYYINTHPQNGTIADDSSPDGDNTFLITGGYPRRNKDLSRYIVSVRTRYYNYYYGDDHICGGSIIDVRLILTAAHCFPEEIRHASHYSVVVGARHRTIRDWKTKRVLIEDIRCHRHFNLQTMFADICLLQLCEDIELDNKTTAKINLPTSPTRPATPCTVYGWGRMYEVTSCEKLNSDYATDVKVLQGQALEKRNNDNNNYIDYDGYSNGSEKFFVTGGYRPKNKNLYKYIVSVRRKYFTHYFGDDHICGGSIIGPRLILSAAHCFVHNRKFSVVVGSKMRMEEDENTRRLGVKELRCHQEFNETTLTADICLVLLYQDINLDDRVSAIIKLPDSPPKTGMVCTSLGWGRLYENGPTPNELVCTDLFIMPRRFCDQLTSFEMNKICASDPFDYEKDTCSGDSGGPLICNETLTGIVSYGFGCAHQYTAGVYTEVYAYLDWIKANRSALLIFNRLNIPVIVINFGFTLQRCIHGLR</sequence>
<dbReference type="GO" id="GO:0006508">
    <property type="term" value="P:proteolysis"/>
    <property type="evidence" value="ECO:0007669"/>
    <property type="project" value="UniProtKB-KW"/>
</dbReference>
<dbReference type="InterPro" id="IPR018114">
    <property type="entry name" value="TRYPSIN_HIS"/>
</dbReference>
<dbReference type="PROSITE" id="PS00135">
    <property type="entry name" value="TRYPSIN_SER"/>
    <property type="match status" value="2"/>
</dbReference>
<dbReference type="InterPro" id="IPR033116">
    <property type="entry name" value="TRYPSIN_SER"/>
</dbReference>
<keyword evidence="1 8" id="KW-0645">Protease</keyword>
<protein>
    <recommendedName>
        <fullName evidence="6">Lectizyme</fullName>
    </recommendedName>
    <alternativeName>
        <fullName evidence="7">Proteolytic lectin</fullName>
    </alternativeName>
</protein>
<reference evidence="10" key="1">
    <citation type="submission" date="2020-05" db="UniProtKB">
        <authorList>
            <consortium name="EnsemblMetazoa"/>
        </authorList>
    </citation>
    <scope>IDENTIFICATION</scope>
    <source>
        <strain evidence="10">Yale</strain>
    </source>
</reference>
<feature type="domain" description="Peptidase S1" evidence="9">
    <location>
        <begin position="67"/>
        <end position="281"/>
    </location>
</feature>
<dbReference type="Gene3D" id="2.40.10.10">
    <property type="entry name" value="Trypsin-like serine proteases"/>
    <property type="match status" value="4"/>
</dbReference>
<dbReference type="EMBL" id="CCAG010012248">
    <property type="status" value="NOT_ANNOTATED_CDS"/>
    <property type="molecule type" value="Genomic_DNA"/>
</dbReference>
<dbReference type="AlphaFoldDB" id="A0A1B0GEG1"/>
<keyword evidence="11" id="KW-1185">Reference proteome</keyword>
<evidence type="ECO:0000256" key="2">
    <source>
        <dbReference type="ARBA" id="ARBA00022801"/>
    </source>
</evidence>
<evidence type="ECO:0000256" key="3">
    <source>
        <dbReference type="ARBA" id="ARBA00022825"/>
    </source>
</evidence>
<dbReference type="PRINTS" id="PR00722">
    <property type="entry name" value="CHYMOTRYPSIN"/>
</dbReference>
<dbReference type="InterPro" id="IPR001314">
    <property type="entry name" value="Peptidase_S1A"/>
</dbReference>
<evidence type="ECO:0000256" key="8">
    <source>
        <dbReference type="RuleBase" id="RU363034"/>
    </source>
</evidence>
<evidence type="ECO:0000256" key="4">
    <source>
        <dbReference type="ARBA" id="ARBA00023157"/>
    </source>
</evidence>
<dbReference type="STRING" id="37546.A0A1B0GEG1"/>
<dbReference type="PROSITE" id="PS00134">
    <property type="entry name" value="TRYPSIN_HIS"/>
    <property type="match status" value="2"/>
</dbReference>
<dbReference type="PROSITE" id="PS50240">
    <property type="entry name" value="TRYPSIN_DOM"/>
    <property type="match status" value="4"/>
</dbReference>
<dbReference type="PANTHER" id="PTHR24264">
    <property type="entry name" value="TRYPSIN-RELATED"/>
    <property type="match status" value="1"/>
</dbReference>
<evidence type="ECO:0000256" key="1">
    <source>
        <dbReference type="ARBA" id="ARBA00022670"/>
    </source>
</evidence>
<dbReference type="InterPro" id="IPR043504">
    <property type="entry name" value="Peptidase_S1_PA_chymotrypsin"/>
</dbReference>
<evidence type="ECO:0000256" key="5">
    <source>
        <dbReference type="ARBA" id="ARBA00057221"/>
    </source>
</evidence>
<dbReference type="InterPro" id="IPR009003">
    <property type="entry name" value="Peptidase_S1_PA"/>
</dbReference>
<dbReference type="GO" id="GO:0004252">
    <property type="term" value="F:serine-type endopeptidase activity"/>
    <property type="evidence" value="ECO:0007669"/>
    <property type="project" value="InterPro"/>
</dbReference>
<keyword evidence="3 8" id="KW-0720">Serine protease</keyword>
<organism evidence="10 11">
    <name type="scientific">Glossina morsitans morsitans</name>
    <name type="common">Savannah tsetse fly</name>
    <dbReference type="NCBI Taxonomy" id="37546"/>
    <lineage>
        <taxon>Eukaryota</taxon>
        <taxon>Metazoa</taxon>
        <taxon>Ecdysozoa</taxon>
        <taxon>Arthropoda</taxon>
        <taxon>Hexapoda</taxon>
        <taxon>Insecta</taxon>
        <taxon>Pterygota</taxon>
        <taxon>Neoptera</taxon>
        <taxon>Endopterygota</taxon>
        <taxon>Diptera</taxon>
        <taxon>Brachycera</taxon>
        <taxon>Muscomorpha</taxon>
        <taxon>Hippoboscoidea</taxon>
        <taxon>Glossinidae</taxon>
        <taxon>Glossina</taxon>
    </lineage>
</organism>
<evidence type="ECO:0000313" key="10">
    <source>
        <dbReference type="EnsemblMetazoa" id="GMOY011685-PA"/>
    </source>
</evidence>
<dbReference type="PANTHER" id="PTHR24264:SF83">
    <property type="entry name" value="COMPLEMENT FACTOR I"/>
    <property type="match status" value="1"/>
</dbReference>
<dbReference type="SMART" id="SM00020">
    <property type="entry name" value="Tryp_SPc"/>
    <property type="match status" value="3"/>
</dbReference>
<feature type="domain" description="Peptidase S1" evidence="9">
    <location>
        <begin position="725"/>
        <end position="955"/>
    </location>
</feature>
<dbReference type="SUPFAM" id="SSF50494">
    <property type="entry name" value="Trypsin-like serine proteases"/>
    <property type="match status" value="4"/>
</dbReference>
<dbReference type="VEuPathDB" id="VectorBase:GMOY011685"/>
<dbReference type="InterPro" id="IPR050127">
    <property type="entry name" value="Serine_Proteases_S1"/>
</dbReference>
<keyword evidence="4" id="KW-1015">Disulfide bond</keyword>
<feature type="domain" description="Peptidase S1" evidence="9">
    <location>
        <begin position="279"/>
        <end position="514"/>
    </location>
</feature>
<dbReference type="InterPro" id="IPR001254">
    <property type="entry name" value="Trypsin_dom"/>
</dbReference>
<feature type="domain" description="Peptidase S1" evidence="9">
    <location>
        <begin position="536"/>
        <end position="674"/>
    </location>
</feature>
<evidence type="ECO:0000256" key="6">
    <source>
        <dbReference type="ARBA" id="ARBA00067663"/>
    </source>
</evidence>
<dbReference type="EnsemblMetazoa" id="GMOY011685-RA">
    <property type="protein sequence ID" value="GMOY011685-PA"/>
    <property type="gene ID" value="GMOY011685"/>
</dbReference>
<dbReference type="Proteomes" id="UP000092444">
    <property type="component" value="Unassembled WGS sequence"/>
</dbReference>
<dbReference type="GO" id="GO:0005615">
    <property type="term" value="C:extracellular space"/>
    <property type="evidence" value="ECO:0007669"/>
    <property type="project" value="TreeGrafter"/>
</dbReference>
<accession>A0A1B0GEG1</accession>
<dbReference type="FunFam" id="2.40.10.10:FF:000068">
    <property type="entry name" value="transmembrane protease serine 2"/>
    <property type="match status" value="3"/>
</dbReference>
<evidence type="ECO:0000313" key="11">
    <source>
        <dbReference type="Proteomes" id="UP000092444"/>
    </source>
</evidence>
<dbReference type="PhylomeDB" id="A0A1B0GEG1"/>
<keyword evidence="2 8" id="KW-0378">Hydrolase</keyword>